<sequence>MEEYRLGSFYRAAPKQRACFDGSLKKEKTRTKRDTRLCWNSRTSNSSKSSVFIRFPNHTTDLNLRSLPSTVNLHVSGPGTSYNISQGGNLCQWGLSRGGMPRVLPGI</sequence>
<dbReference type="Proteomes" id="UP000824219">
    <property type="component" value="Linkage Group LG07"/>
</dbReference>
<keyword evidence="2" id="KW-1185">Reference proteome</keyword>
<name>A0A9D3NXF0_9TELE</name>
<reference evidence="1 2" key="1">
    <citation type="submission" date="2021-06" db="EMBL/GenBank/DDBJ databases">
        <title>Chromosome-level genome assembly of the red-tail catfish (Hemibagrus wyckioides).</title>
        <authorList>
            <person name="Shao F."/>
        </authorList>
    </citation>
    <scope>NUCLEOTIDE SEQUENCE [LARGE SCALE GENOMIC DNA]</scope>
    <source>
        <strain evidence="1">EC202008001</strain>
        <tissue evidence="1">Blood</tissue>
    </source>
</reference>
<protein>
    <submittedName>
        <fullName evidence="1">Uncharacterized protein</fullName>
    </submittedName>
</protein>
<gene>
    <name evidence="1" type="ORF">KOW79_006546</name>
</gene>
<organism evidence="1 2">
    <name type="scientific">Hemibagrus wyckioides</name>
    <dbReference type="NCBI Taxonomy" id="337641"/>
    <lineage>
        <taxon>Eukaryota</taxon>
        <taxon>Metazoa</taxon>
        <taxon>Chordata</taxon>
        <taxon>Craniata</taxon>
        <taxon>Vertebrata</taxon>
        <taxon>Euteleostomi</taxon>
        <taxon>Actinopterygii</taxon>
        <taxon>Neopterygii</taxon>
        <taxon>Teleostei</taxon>
        <taxon>Ostariophysi</taxon>
        <taxon>Siluriformes</taxon>
        <taxon>Bagridae</taxon>
        <taxon>Hemibagrus</taxon>
    </lineage>
</organism>
<dbReference type="EMBL" id="JAHKSW010000007">
    <property type="protein sequence ID" value="KAG7330324.1"/>
    <property type="molecule type" value="Genomic_DNA"/>
</dbReference>
<evidence type="ECO:0000313" key="2">
    <source>
        <dbReference type="Proteomes" id="UP000824219"/>
    </source>
</evidence>
<dbReference type="AlphaFoldDB" id="A0A9D3NXF0"/>
<comment type="caution">
    <text evidence="1">The sequence shown here is derived from an EMBL/GenBank/DDBJ whole genome shotgun (WGS) entry which is preliminary data.</text>
</comment>
<proteinExistence type="predicted"/>
<accession>A0A9D3NXF0</accession>
<evidence type="ECO:0000313" key="1">
    <source>
        <dbReference type="EMBL" id="KAG7330324.1"/>
    </source>
</evidence>